<accession>A0AAN6UFJ4</accession>
<keyword evidence="4" id="KW-1185">Reference proteome</keyword>
<keyword evidence="2" id="KW-0812">Transmembrane</keyword>
<reference evidence="3" key="2">
    <citation type="submission" date="2023-05" db="EMBL/GenBank/DDBJ databases">
        <authorList>
            <consortium name="Lawrence Berkeley National Laboratory"/>
            <person name="Steindorff A."/>
            <person name="Hensen N."/>
            <person name="Bonometti L."/>
            <person name="Westerberg I."/>
            <person name="Brannstrom I.O."/>
            <person name="Guillou S."/>
            <person name="Cros-Aarteil S."/>
            <person name="Calhoun S."/>
            <person name="Haridas S."/>
            <person name="Kuo A."/>
            <person name="Mondo S."/>
            <person name="Pangilinan J."/>
            <person name="Riley R."/>
            <person name="Labutti K."/>
            <person name="Andreopoulos B."/>
            <person name="Lipzen A."/>
            <person name="Chen C."/>
            <person name="Yanf M."/>
            <person name="Daum C."/>
            <person name="Ng V."/>
            <person name="Clum A."/>
            <person name="Ohm R."/>
            <person name="Martin F."/>
            <person name="Silar P."/>
            <person name="Natvig D."/>
            <person name="Lalanne C."/>
            <person name="Gautier V."/>
            <person name="Ament-Velasquez S.L."/>
            <person name="Kruys A."/>
            <person name="Hutchinson M.I."/>
            <person name="Powell A.J."/>
            <person name="Barry K."/>
            <person name="Miller A.N."/>
            <person name="Grigoriev I.V."/>
            <person name="Debuchy R."/>
            <person name="Gladieux P."/>
            <person name="Thoren M.H."/>
            <person name="Johannesson H."/>
        </authorList>
    </citation>
    <scope>NUCLEOTIDE SEQUENCE</scope>
    <source>
        <strain evidence="3">CBS 123565</strain>
    </source>
</reference>
<comment type="caution">
    <text evidence="3">The sequence shown here is derived from an EMBL/GenBank/DDBJ whole genome shotgun (WGS) entry which is preliminary data.</text>
</comment>
<organism evidence="3 4">
    <name type="scientific">Trichocladium antarcticum</name>
    <dbReference type="NCBI Taxonomy" id="1450529"/>
    <lineage>
        <taxon>Eukaryota</taxon>
        <taxon>Fungi</taxon>
        <taxon>Dikarya</taxon>
        <taxon>Ascomycota</taxon>
        <taxon>Pezizomycotina</taxon>
        <taxon>Sordariomycetes</taxon>
        <taxon>Sordariomycetidae</taxon>
        <taxon>Sordariales</taxon>
        <taxon>Chaetomiaceae</taxon>
        <taxon>Trichocladium</taxon>
    </lineage>
</organism>
<evidence type="ECO:0000313" key="4">
    <source>
        <dbReference type="Proteomes" id="UP001304895"/>
    </source>
</evidence>
<reference evidence="3" key="1">
    <citation type="journal article" date="2023" name="Mol. Phylogenet. Evol.">
        <title>Genome-scale phylogeny and comparative genomics of the fungal order Sordariales.</title>
        <authorList>
            <person name="Hensen N."/>
            <person name="Bonometti L."/>
            <person name="Westerberg I."/>
            <person name="Brannstrom I.O."/>
            <person name="Guillou S."/>
            <person name="Cros-Aarteil S."/>
            <person name="Calhoun S."/>
            <person name="Haridas S."/>
            <person name="Kuo A."/>
            <person name="Mondo S."/>
            <person name="Pangilinan J."/>
            <person name="Riley R."/>
            <person name="LaButti K."/>
            <person name="Andreopoulos B."/>
            <person name="Lipzen A."/>
            <person name="Chen C."/>
            <person name="Yan M."/>
            <person name="Daum C."/>
            <person name="Ng V."/>
            <person name="Clum A."/>
            <person name="Steindorff A."/>
            <person name="Ohm R.A."/>
            <person name="Martin F."/>
            <person name="Silar P."/>
            <person name="Natvig D.O."/>
            <person name="Lalanne C."/>
            <person name="Gautier V."/>
            <person name="Ament-Velasquez S.L."/>
            <person name="Kruys A."/>
            <person name="Hutchinson M.I."/>
            <person name="Powell A.J."/>
            <person name="Barry K."/>
            <person name="Miller A.N."/>
            <person name="Grigoriev I.V."/>
            <person name="Debuchy R."/>
            <person name="Gladieux P."/>
            <person name="Hiltunen Thoren M."/>
            <person name="Johannesson H."/>
        </authorList>
    </citation>
    <scope>NUCLEOTIDE SEQUENCE</scope>
    <source>
        <strain evidence="3">CBS 123565</strain>
    </source>
</reference>
<evidence type="ECO:0000313" key="3">
    <source>
        <dbReference type="EMBL" id="KAK4132058.1"/>
    </source>
</evidence>
<proteinExistence type="predicted"/>
<dbReference type="EMBL" id="MU853420">
    <property type="protein sequence ID" value="KAK4132058.1"/>
    <property type="molecule type" value="Genomic_DNA"/>
</dbReference>
<feature type="non-terminal residue" evidence="3">
    <location>
        <position position="216"/>
    </location>
</feature>
<gene>
    <name evidence="3" type="ORF">BT67DRAFT_134297</name>
</gene>
<protein>
    <submittedName>
        <fullName evidence="3">Uncharacterized protein</fullName>
    </submittedName>
</protein>
<feature type="transmembrane region" description="Helical" evidence="2">
    <location>
        <begin position="31"/>
        <end position="61"/>
    </location>
</feature>
<sequence>MRTPVVLGSSNKRPPAQKHGEAPWDLGPVGYFGYFSIGTLVLVLGASLGRVLARVLVLVLVRINGNTGRSRIGGDRHPGWGSRWLLGRVCCCGRFWLGFWLGGGSIRKVPEAAAVDLDGVVWVGYGRLAFELLPLFYCVESLGQLAQDPGGMWPQGLRNACVQGAGGSQGDPPAEVGRIHDAESFLGVIVLGADRKQSCSCPTCLQEGEVWGCKKR</sequence>
<keyword evidence="2" id="KW-0472">Membrane</keyword>
<dbReference type="AlphaFoldDB" id="A0AAN6UFJ4"/>
<evidence type="ECO:0000256" key="2">
    <source>
        <dbReference type="SAM" id="Phobius"/>
    </source>
</evidence>
<name>A0AAN6UFJ4_9PEZI</name>
<feature type="region of interest" description="Disordered" evidence="1">
    <location>
        <begin position="1"/>
        <end position="21"/>
    </location>
</feature>
<dbReference type="Proteomes" id="UP001304895">
    <property type="component" value="Unassembled WGS sequence"/>
</dbReference>
<evidence type="ECO:0000256" key="1">
    <source>
        <dbReference type="SAM" id="MobiDB-lite"/>
    </source>
</evidence>
<keyword evidence="2" id="KW-1133">Transmembrane helix</keyword>